<keyword evidence="2" id="KW-0489">Methyltransferase</keyword>
<dbReference type="SUPFAM" id="SSF53335">
    <property type="entry name" value="S-adenosyl-L-methionine-dependent methyltransferases"/>
    <property type="match status" value="1"/>
</dbReference>
<evidence type="ECO:0000256" key="1">
    <source>
        <dbReference type="ARBA" id="ARBA00008361"/>
    </source>
</evidence>
<feature type="domain" description="Methyltransferase type 11" evidence="4">
    <location>
        <begin position="50"/>
        <end position="155"/>
    </location>
</feature>
<proteinExistence type="inferred from homology"/>
<evidence type="ECO:0000256" key="2">
    <source>
        <dbReference type="ARBA" id="ARBA00022603"/>
    </source>
</evidence>
<comment type="similarity">
    <text evidence="1">Belongs to the methyltransferase superfamily.</text>
</comment>
<dbReference type="InterPro" id="IPR029063">
    <property type="entry name" value="SAM-dependent_MTases_sf"/>
</dbReference>
<accession>A0A1V9ZXP5</accession>
<sequence>MPNQVSTAVFWDHFYGRTAAPDEWYLSFDAELMKYITPEMAHVDDGAVVLHLGCGGSDISNILAATLRRHFLLMNMDFSGIILKRLKMNEQSSIAPIEYQQMDARYLPYRSNSIDIIIDKGTMDSILSDSTKIDANSFLVKKELHRVLKPGGKVLSVSTFWTLERERYLTYYGWDLSHKVIPTTPFEYPDQKECYLYIMTKHYDC</sequence>
<dbReference type="AlphaFoldDB" id="A0A1V9ZXP5"/>
<protein>
    <recommendedName>
        <fullName evidence="4">Methyltransferase type 11 domain-containing protein</fullName>
    </recommendedName>
</protein>
<dbReference type="InterPro" id="IPR013216">
    <property type="entry name" value="Methyltransf_11"/>
</dbReference>
<dbReference type="Proteomes" id="UP000243217">
    <property type="component" value="Unassembled WGS sequence"/>
</dbReference>
<dbReference type="OrthoDB" id="411785at2759"/>
<name>A0A1V9ZXP5_9STRA</name>
<dbReference type="EMBL" id="JNBS01001077">
    <property type="protein sequence ID" value="OQS02795.1"/>
    <property type="molecule type" value="Genomic_DNA"/>
</dbReference>
<evidence type="ECO:0000256" key="3">
    <source>
        <dbReference type="ARBA" id="ARBA00022679"/>
    </source>
</evidence>
<dbReference type="PANTHER" id="PTHR12176">
    <property type="entry name" value="SAM-DEPENDENT METHYLTRANSFERASE SUPERFAMILY PROTEIN"/>
    <property type="match status" value="1"/>
</dbReference>
<evidence type="ECO:0000313" key="6">
    <source>
        <dbReference type="Proteomes" id="UP000243217"/>
    </source>
</evidence>
<dbReference type="Pfam" id="PF08241">
    <property type="entry name" value="Methyltransf_11"/>
    <property type="match status" value="1"/>
</dbReference>
<evidence type="ECO:0000313" key="5">
    <source>
        <dbReference type="EMBL" id="OQS02795.1"/>
    </source>
</evidence>
<dbReference type="CDD" id="cd02440">
    <property type="entry name" value="AdoMet_MTases"/>
    <property type="match status" value="1"/>
</dbReference>
<keyword evidence="6" id="KW-1185">Reference proteome</keyword>
<reference evidence="5 6" key="1">
    <citation type="journal article" date="2014" name="Genome Biol. Evol.">
        <title>The secreted proteins of Achlya hypogyna and Thraustotheca clavata identify the ancestral oomycete secretome and reveal gene acquisitions by horizontal gene transfer.</title>
        <authorList>
            <person name="Misner I."/>
            <person name="Blouin N."/>
            <person name="Leonard G."/>
            <person name="Richards T.A."/>
            <person name="Lane C.E."/>
        </authorList>
    </citation>
    <scope>NUCLEOTIDE SEQUENCE [LARGE SCALE GENOMIC DNA]</scope>
    <source>
        <strain evidence="5 6">ATCC 34112</strain>
    </source>
</reference>
<evidence type="ECO:0000259" key="4">
    <source>
        <dbReference type="Pfam" id="PF08241"/>
    </source>
</evidence>
<dbReference type="GO" id="GO:0008757">
    <property type="term" value="F:S-adenosylmethionine-dependent methyltransferase activity"/>
    <property type="evidence" value="ECO:0007669"/>
    <property type="project" value="InterPro"/>
</dbReference>
<dbReference type="GO" id="GO:0032259">
    <property type="term" value="P:methylation"/>
    <property type="evidence" value="ECO:0007669"/>
    <property type="project" value="UniProtKB-KW"/>
</dbReference>
<dbReference type="STRING" id="74557.A0A1V9ZXP5"/>
<keyword evidence="3" id="KW-0808">Transferase</keyword>
<organism evidence="5 6">
    <name type="scientific">Thraustotheca clavata</name>
    <dbReference type="NCBI Taxonomy" id="74557"/>
    <lineage>
        <taxon>Eukaryota</taxon>
        <taxon>Sar</taxon>
        <taxon>Stramenopiles</taxon>
        <taxon>Oomycota</taxon>
        <taxon>Saprolegniomycetes</taxon>
        <taxon>Saprolegniales</taxon>
        <taxon>Achlyaceae</taxon>
        <taxon>Thraustotheca</taxon>
    </lineage>
</organism>
<comment type="caution">
    <text evidence="5">The sequence shown here is derived from an EMBL/GenBank/DDBJ whole genome shotgun (WGS) entry which is preliminary data.</text>
</comment>
<gene>
    <name evidence="5" type="ORF">THRCLA_04880</name>
</gene>
<dbReference type="Gene3D" id="3.40.50.150">
    <property type="entry name" value="Vaccinia Virus protein VP39"/>
    <property type="match status" value="1"/>
</dbReference>
<dbReference type="InterPro" id="IPR051419">
    <property type="entry name" value="Lys/N-term_MeTrsfase_sf"/>
</dbReference>